<proteinExistence type="inferred from homology"/>
<feature type="domain" description="DDE Tnp4" evidence="8">
    <location>
        <begin position="174"/>
        <end position="322"/>
    </location>
</feature>
<evidence type="ECO:0000256" key="2">
    <source>
        <dbReference type="ARBA" id="ARBA00004123"/>
    </source>
</evidence>
<evidence type="ECO:0000256" key="7">
    <source>
        <dbReference type="ARBA" id="ARBA00023242"/>
    </source>
</evidence>
<organism evidence="9 10">
    <name type="scientific">Pararge aegeria aegeria</name>
    <dbReference type="NCBI Taxonomy" id="348720"/>
    <lineage>
        <taxon>Eukaryota</taxon>
        <taxon>Metazoa</taxon>
        <taxon>Ecdysozoa</taxon>
        <taxon>Arthropoda</taxon>
        <taxon>Hexapoda</taxon>
        <taxon>Insecta</taxon>
        <taxon>Pterygota</taxon>
        <taxon>Neoptera</taxon>
        <taxon>Endopterygota</taxon>
        <taxon>Lepidoptera</taxon>
        <taxon>Glossata</taxon>
        <taxon>Ditrysia</taxon>
        <taxon>Papilionoidea</taxon>
        <taxon>Nymphalidae</taxon>
        <taxon>Satyrinae</taxon>
        <taxon>Satyrini</taxon>
        <taxon>Parargina</taxon>
        <taxon>Pararge</taxon>
    </lineage>
</organism>
<keyword evidence="6" id="KW-0378">Hydrolase</keyword>
<accession>A0A8S4RWT1</accession>
<dbReference type="GO" id="GO:0004518">
    <property type="term" value="F:nuclease activity"/>
    <property type="evidence" value="ECO:0007669"/>
    <property type="project" value="UniProtKB-KW"/>
</dbReference>
<evidence type="ECO:0000313" key="9">
    <source>
        <dbReference type="EMBL" id="CAH2242032.1"/>
    </source>
</evidence>
<comment type="cofactor">
    <cofactor evidence="1">
        <name>a divalent metal cation</name>
        <dbReference type="ChEBI" id="CHEBI:60240"/>
    </cofactor>
</comment>
<keyword evidence="10" id="KW-1185">Reference proteome</keyword>
<evidence type="ECO:0000256" key="4">
    <source>
        <dbReference type="ARBA" id="ARBA00022722"/>
    </source>
</evidence>
<dbReference type="EMBL" id="CAKXAJ010025607">
    <property type="protein sequence ID" value="CAH2242032.1"/>
    <property type="molecule type" value="Genomic_DNA"/>
</dbReference>
<comment type="subcellular location">
    <subcellularLocation>
        <location evidence="2">Nucleus</location>
    </subcellularLocation>
</comment>
<keyword evidence="7" id="KW-0539">Nucleus</keyword>
<dbReference type="PANTHER" id="PTHR22930:SF269">
    <property type="entry name" value="NUCLEASE HARBI1-LIKE PROTEIN"/>
    <property type="match status" value="1"/>
</dbReference>
<dbReference type="AlphaFoldDB" id="A0A8S4RWT1"/>
<comment type="similarity">
    <text evidence="3">Belongs to the HARBI1 family.</text>
</comment>
<dbReference type="GO" id="GO:0046872">
    <property type="term" value="F:metal ion binding"/>
    <property type="evidence" value="ECO:0007669"/>
    <property type="project" value="UniProtKB-KW"/>
</dbReference>
<keyword evidence="4" id="KW-0540">Nuclease</keyword>
<dbReference type="PANTHER" id="PTHR22930">
    <property type="match status" value="1"/>
</dbReference>
<name>A0A8S4RWT1_9NEOP</name>
<evidence type="ECO:0000256" key="1">
    <source>
        <dbReference type="ARBA" id="ARBA00001968"/>
    </source>
</evidence>
<protein>
    <submittedName>
        <fullName evidence="9">Jg20091 protein</fullName>
    </submittedName>
</protein>
<dbReference type="Proteomes" id="UP000838756">
    <property type="component" value="Unassembled WGS sequence"/>
</dbReference>
<sequence>MESEDSLLALTIISASLLIIHRLLKKPQRPRRWWRTELYKRREGRELLTDMNFQHISGQYKSFTRMTPTDFENLLAIVGPRISRKYSNLRAPISAQDRLAITLRFLSSGDSYTSLQYTFRVSKQSISGIVPEVCSAIIEELKENIKVPTTANAWLKISKEFEDRWNFPHCIGALDGKHVLLQAPIKSGTEFYNYKQHFSIVLFALVDADYNFLFVDVGCQGRISDGGVFKDTQLYDKIENRTLDLPESRPLSDRNVSIPYFFLGDSAFALSEYLMKPYAGIHPKGSSKRIFNYRLSRARRVVENVFGIVSSVFRVLRKPMLLQPHK</sequence>
<keyword evidence="5" id="KW-0479">Metal-binding</keyword>
<gene>
    <name evidence="9" type="primary">jg20091</name>
    <name evidence="9" type="ORF">PAEG_LOCUS18390</name>
</gene>
<reference evidence="9" key="1">
    <citation type="submission" date="2022-03" db="EMBL/GenBank/DDBJ databases">
        <authorList>
            <person name="Lindestad O."/>
        </authorList>
    </citation>
    <scope>NUCLEOTIDE SEQUENCE</scope>
</reference>
<dbReference type="GO" id="GO:0005634">
    <property type="term" value="C:nucleus"/>
    <property type="evidence" value="ECO:0007669"/>
    <property type="project" value="UniProtKB-SubCell"/>
</dbReference>
<evidence type="ECO:0000313" key="10">
    <source>
        <dbReference type="Proteomes" id="UP000838756"/>
    </source>
</evidence>
<dbReference type="InterPro" id="IPR045249">
    <property type="entry name" value="HARBI1-like"/>
</dbReference>
<evidence type="ECO:0000256" key="6">
    <source>
        <dbReference type="ARBA" id="ARBA00022801"/>
    </source>
</evidence>
<evidence type="ECO:0000256" key="3">
    <source>
        <dbReference type="ARBA" id="ARBA00006958"/>
    </source>
</evidence>
<dbReference type="InterPro" id="IPR027806">
    <property type="entry name" value="HARBI1_dom"/>
</dbReference>
<dbReference type="GO" id="GO:0016787">
    <property type="term" value="F:hydrolase activity"/>
    <property type="evidence" value="ECO:0007669"/>
    <property type="project" value="UniProtKB-KW"/>
</dbReference>
<evidence type="ECO:0000256" key="5">
    <source>
        <dbReference type="ARBA" id="ARBA00022723"/>
    </source>
</evidence>
<dbReference type="Pfam" id="PF13359">
    <property type="entry name" value="DDE_Tnp_4"/>
    <property type="match status" value="1"/>
</dbReference>
<evidence type="ECO:0000259" key="8">
    <source>
        <dbReference type="Pfam" id="PF13359"/>
    </source>
</evidence>
<dbReference type="OrthoDB" id="6627079at2759"/>
<comment type="caution">
    <text evidence="9">The sequence shown here is derived from an EMBL/GenBank/DDBJ whole genome shotgun (WGS) entry which is preliminary data.</text>
</comment>
<feature type="non-terminal residue" evidence="9">
    <location>
        <position position="1"/>
    </location>
</feature>